<evidence type="ECO:0000259" key="3">
    <source>
        <dbReference type="Pfam" id="PF20160"/>
    </source>
</evidence>
<organism evidence="4 5">
    <name type="scientific">Xanthoceras sorbifolium</name>
    <dbReference type="NCBI Taxonomy" id="99658"/>
    <lineage>
        <taxon>Eukaryota</taxon>
        <taxon>Viridiplantae</taxon>
        <taxon>Streptophyta</taxon>
        <taxon>Embryophyta</taxon>
        <taxon>Tracheophyta</taxon>
        <taxon>Spermatophyta</taxon>
        <taxon>Magnoliopsida</taxon>
        <taxon>eudicotyledons</taxon>
        <taxon>Gunneridae</taxon>
        <taxon>Pentapetalae</taxon>
        <taxon>rosids</taxon>
        <taxon>malvids</taxon>
        <taxon>Sapindales</taxon>
        <taxon>Sapindaceae</taxon>
        <taxon>Xanthoceroideae</taxon>
        <taxon>Xanthoceras</taxon>
    </lineage>
</organism>
<dbReference type="Proteomes" id="UP000827721">
    <property type="component" value="Unassembled WGS sequence"/>
</dbReference>
<dbReference type="Pfam" id="PF20160">
    <property type="entry name" value="C-JID"/>
    <property type="match status" value="1"/>
</dbReference>
<gene>
    <name evidence="4" type="ORF">JRO89_XSUnG0095500</name>
</gene>
<keyword evidence="1" id="KW-0433">Leucine-rich repeat</keyword>
<comment type="caution">
    <text evidence="4">The sequence shown here is derived from an EMBL/GenBank/DDBJ whole genome shotgun (WGS) entry which is preliminary data.</text>
</comment>
<evidence type="ECO:0000256" key="1">
    <source>
        <dbReference type="ARBA" id="ARBA00022614"/>
    </source>
</evidence>
<feature type="domain" description="C-JID" evidence="3">
    <location>
        <begin position="107"/>
        <end position="141"/>
    </location>
</feature>
<keyword evidence="2" id="KW-0677">Repeat</keyword>
<proteinExistence type="predicted"/>
<name>A0ABQ8GYS3_9ROSI</name>
<dbReference type="InterPro" id="IPR045344">
    <property type="entry name" value="C-JID"/>
</dbReference>
<reference evidence="4 5" key="1">
    <citation type="submission" date="2021-02" db="EMBL/GenBank/DDBJ databases">
        <title>Plant Genome Project.</title>
        <authorList>
            <person name="Zhang R.-G."/>
        </authorList>
    </citation>
    <scope>NUCLEOTIDE SEQUENCE [LARGE SCALE GENOMIC DNA]</scope>
    <source>
        <tissue evidence="4">Leaves</tissue>
    </source>
</reference>
<protein>
    <recommendedName>
        <fullName evidence="3">C-JID domain-containing protein</fullName>
    </recommendedName>
</protein>
<sequence>MLGLIIIVHGHSSEAKLIKDIVGDVSRRLDQKFSSIVGDLVGICSRLKEIYEGSQAVEGIMRKKSKQESTYLDGKSFSNLRNLRLLKISSNVHLLDDLENSLFILLKWFTHWSEGPEVQIGQSPNWFNIEFMGFTVCAVISNPCNWCGIRLVYKQDLKYLKEVPATEGPIFRPDPVDAAMVALTYFQMPGILEKSNTDVCT</sequence>
<evidence type="ECO:0000313" key="5">
    <source>
        <dbReference type="Proteomes" id="UP000827721"/>
    </source>
</evidence>
<evidence type="ECO:0000313" key="4">
    <source>
        <dbReference type="EMBL" id="KAH7522855.1"/>
    </source>
</evidence>
<evidence type="ECO:0000256" key="2">
    <source>
        <dbReference type="ARBA" id="ARBA00022737"/>
    </source>
</evidence>
<accession>A0ABQ8GYS3</accession>
<keyword evidence="5" id="KW-1185">Reference proteome</keyword>
<dbReference type="EMBL" id="JAFEMO010000211">
    <property type="protein sequence ID" value="KAH7522855.1"/>
    <property type="molecule type" value="Genomic_DNA"/>
</dbReference>